<reference evidence="4" key="1">
    <citation type="submission" date="2022-11" db="UniProtKB">
        <authorList>
            <consortium name="WormBaseParasite"/>
        </authorList>
    </citation>
    <scope>IDENTIFICATION</scope>
</reference>
<keyword evidence="2" id="KW-0472">Membrane</keyword>
<sequence length="346" mass="38085">SSMAAVWIFEKVLVMSALFTQISAGILIVGKVSTNEHDSGDALLLYPFIHICVHLVALFTFVPAISTCTKKKEVLKATACPPKPIPPPNVALTSSPQARIPEAANKPVAPPEKKAKAEKKEAKPEAKLEEKEKSKEGEKEKDERANEKQDKKEGEEREDEKNGEKKEAEIEEKKEGADGEQGEAPPPVAENKQAANTVKAANKEEKVVSNPIVTPVTDEFPTEEQKDAKKDSKKSKKSDENGQEKRSERKEDARSKEGSKKENRCKKEEENNEQERNKEERGREEGGGKEEENKNEEGSKRDEKGGTGGINTVKGEESVNQTEESEDAATTQATTEGTQEGGRSHR</sequence>
<feature type="compositionally biased region" description="Basic and acidic residues" evidence="1">
    <location>
        <begin position="111"/>
        <end position="177"/>
    </location>
</feature>
<feature type="compositionally biased region" description="Basic and acidic residues" evidence="1">
    <location>
        <begin position="237"/>
        <end position="305"/>
    </location>
</feature>
<evidence type="ECO:0000313" key="3">
    <source>
        <dbReference type="Proteomes" id="UP000887569"/>
    </source>
</evidence>
<accession>A0A915AJR1</accession>
<evidence type="ECO:0000313" key="4">
    <source>
        <dbReference type="WBParaSite" id="PgR007_g143_t01"/>
    </source>
</evidence>
<feature type="transmembrane region" description="Helical" evidence="2">
    <location>
        <begin position="44"/>
        <end position="66"/>
    </location>
</feature>
<evidence type="ECO:0000256" key="1">
    <source>
        <dbReference type="SAM" id="MobiDB-lite"/>
    </source>
</evidence>
<keyword evidence="2" id="KW-1133">Transmembrane helix</keyword>
<keyword evidence="3" id="KW-1185">Reference proteome</keyword>
<keyword evidence="2" id="KW-0812">Transmembrane</keyword>
<dbReference type="AlphaFoldDB" id="A0A915AJR1"/>
<proteinExistence type="predicted"/>
<organism evidence="3 4">
    <name type="scientific">Parascaris univalens</name>
    <name type="common">Nematode worm</name>
    <dbReference type="NCBI Taxonomy" id="6257"/>
    <lineage>
        <taxon>Eukaryota</taxon>
        <taxon>Metazoa</taxon>
        <taxon>Ecdysozoa</taxon>
        <taxon>Nematoda</taxon>
        <taxon>Chromadorea</taxon>
        <taxon>Rhabditida</taxon>
        <taxon>Spirurina</taxon>
        <taxon>Ascaridomorpha</taxon>
        <taxon>Ascaridoidea</taxon>
        <taxon>Ascarididae</taxon>
        <taxon>Parascaris</taxon>
    </lineage>
</organism>
<feature type="region of interest" description="Disordered" evidence="1">
    <location>
        <begin position="103"/>
        <end position="346"/>
    </location>
</feature>
<feature type="compositionally biased region" description="Low complexity" evidence="1">
    <location>
        <begin position="328"/>
        <end position="338"/>
    </location>
</feature>
<feature type="transmembrane region" description="Helical" evidence="2">
    <location>
        <begin position="12"/>
        <end position="32"/>
    </location>
</feature>
<dbReference type="Proteomes" id="UP000887569">
    <property type="component" value="Unplaced"/>
</dbReference>
<protein>
    <submittedName>
        <fullName evidence="4">Uncharacterized protein</fullName>
    </submittedName>
</protein>
<dbReference type="WBParaSite" id="PgR007_g143_t01">
    <property type="protein sequence ID" value="PgR007_g143_t01"/>
    <property type="gene ID" value="PgR007_g143"/>
</dbReference>
<name>A0A915AJR1_PARUN</name>
<evidence type="ECO:0000256" key="2">
    <source>
        <dbReference type="SAM" id="Phobius"/>
    </source>
</evidence>